<keyword evidence="4 5" id="KW-0472">Membrane</keyword>
<evidence type="ECO:0000256" key="2">
    <source>
        <dbReference type="ARBA" id="ARBA00022692"/>
    </source>
</evidence>
<reference evidence="7 8" key="1">
    <citation type="submission" date="2018-10" db="EMBL/GenBank/DDBJ databases">
        <authorList>
            <person name="Criscuolo A."/>
        </authorList>
    </citation>
    <scope>NUCLEOTIDE SEQUENCE [LARGE SCALE GENOMIC DNA]</scope>
    <source>
        <strain evidence="7">DnA1</strain>
    </source>
</reference>
<dbReference type="Pfam" id="PF00924">
    <property type="entry name" value="MS_channel_2nd"/>
    <property type="match status" value="1"/>
</dbReference>
<organism evidence="7 8">
    <name type="scientific">Pigmentiphaga humi</name>
    <dbReference type="NCBI Taxonomy" id="2478468"/>
    <lineage>
        <taxon>Bacteria</taxon>
        <taxon>Pseudomonadati</taxon>
        <taxon>Pseudomonadota</taxon>
        <taxon>Betaproteobacteria</taxon>
        <taxon>Burkholderiales</taxon>
        <taxon>Alcaligenaceae</taxon>
        <taxon>Pigmentiphaga</taxon>
    </lineage>
</organism>
<dbReference type="GO" id="GO:0008381">
    <property type="term" value="F:mechanosensitive monoatomic ion channel activity"/>
    <property type="evidence" value="ECO:0007669"/>
    <property type="project" value="UniProtKB-ARBA"/>
</dbReference>
<feature type="domain" description="Mechanosensitive ion channel MscS" evidence="6">
    <location>
        <begin position="104"/>
        <end position="170"/>
    </location>
</feature>
<evidence type="ECO:0000259" key="6">
    <source>
        <dbReference type="Pfam" id="PF00924"/>
    </source>
</evidence>
<evidence type="ECO:0000256" key="1">
    <source>
        <dbReference type="ARBA" id="ARBA00004370"/>
    </source>
</evidence>
<dbReference type="SUPFAM" id="SSF50182">
    <property type="entry name" value="Sm-like ribonucleoproteins"/>
    <property type="match status" value="1"/>
</dbReference>
<evidence type="ECO:0000313" key="8">
    <source>
        <dbReference type="Proteomes" id="UP000277294"/>
    </source>
</evidence>
<name>A0A3P4B4K0_9BURK</name>
<dbReference type="PANTHER" id="PTHR30566:SF5">
    <property type="entry name" value="MECHANOSENSITIVE ION CHANNEL PROTEIN 1, MITOCHONDRIAL-RELATED"/>
    <property type="match status" value="1"/>
</dbReference>
<protein>
    <submittedName>
        <fullName evidence="7">Mechanosensitive ion channel</fullName>
    </submittedName>
</protein>
<dbReference type="AlphaFoldDB" id="A0A3P4B4K0"/>
<dbReference type="PANTHER" id="PTHR30566">
    <property type="entry name" value="YNAI-RELATED MECHANOSENSITIVE ION CHANNEL"/>
    <property type="match status" value="1"/>
</dbReference>
<comment type="subcellular location">
    <subcellularLocation>
        <location evidence="1">Membrane</location>
    </subcellularLocation>
</comment>
<dbReference type="GO" id="GO:0016020">
    <property type="term" value="C:membrane"/>
    <property type="evidence" value="ECO:0007669"/>
    <property type="project" value="UniProtKB-SubCell"/>
</dbReference>
<dbReference type="Proteomes" id="UP000277294">
    <property type="component" value="Unassembled WGS sequence"/>
</dbReference>
<keyword evidence="3 5" id="KW-1133">Transmembrane helix</keyword>
<dbReference type="RefSeq" id="WP_124080450.1">
    <property type="nucleotide sequence ID" value="NZ_UWPJ01000024.1"/>
</dbReference>
<evidence type="ECO:0000256" key="5">
    <source>
        <dbReference type="SAM" id="Phobius"/>
    </source>
</evidence>
<keyword evidence="8" id="KW-1185">Reference proteome</keyword>
<keyword evidence="2 5" id="KW-0812">Transmembrane</keyword>
<evidence type="ECO:0000313" key="7">
    <source>
        <dbReference type="EMBL" id="VCU70982.1"/>
    </source>
</evidence>
<dbReference type="InterPro" id="IPR023408">
    <property type="entry name" value="MscS_beta-dom_sf"/>
</dbReference>
<feature type="transmembrane region" description="Helical" evidence="5">
    <location>
        <begin position="61"/>
        <end position="80"/>
    </location>
</feature>
<evidence type="ECO:0000256" key="4">
    <source>
        <dbReference type="ARBA" id="ARBA00023136"/>
    </source>
</evidence>
<gene>
    <name evidence="7" type="ORF">PIGHUM_03062</name>
</gene>
<dbReference type="InterPro" id="IPR006685">
    <property type="entry name" value="MscS_channel_2nd"/>
</dbReference>
<dbReference type="EMBL" id="UWPJ01000024">
    <property type="protein sequence ID" value="VCU70982.1"/>
    <property type="molecule type" value="Genomic_DNA"/>
</dbReference>
<dbReference type="Gene3D" id="2.30.30.60">
    <property type="match status" value="1"/>
</dbReference>
<sequence length="284" mass="30925">MDAISSLWAPLIRWFESSDTPGQLVITLLVLLAATFATRATIRYYRAKGSGSNEERRTGYLTVRNTIVILTLLLMLFIWGGQLRHFALSVAALAAAVAIASKEYVMSALGSLMRATQSSYSVGDVIEINGMKGEVLTIDLFTTALLEQSSSGYVNGRICRFPNMLLLTNPVRVYSAMGTFVLETVRVPLEPGDDIPGAQARLLQAGKNVCAPWLEQADAHFRHIEGAYLIALPASQPLVLIEPVDAKRVDVALRFPCPSNARVATGQDILAHYYRQLAAEAGRA</sequence>
<dbReference type="OrthoDB" id="9775421at2"/>
<feature type="transmembrane region" description="Helical" evidence="5">
    <location>
        <begin position="20"/>
        <end position="40"/>
    </location>
</feature>
<proteinExistence type="predicted"/>
<dbReference type="InterPro" id="IPR010920">
    <property type="entry name" value="LSM_dom_sf"/>
</dbReference>
<evidence type="ECO:0000256" key="3">
    <source>
        <dbReference type="ARBA" id="ARBA00022989"/>
    </source>
</evidence>
<accession>A0A3P4B4K0</accession>